<evidence type="ECO:0000313" key="4">
    <source>
        <dbReference type="Proteomes" id="UP000233565"/>
    </source>
</evidence>
<reference evidence="1 4" key="2">
    <citation type="submission" date="2017-12" db="EMBL/GenBank/DDBJ databases">
        <title>Pharmacopeia of the Arctic Ocean.</title>
        <authorList>
            <person name="Collins E."/>
            <person name="Ducluzeau A.-L."/>
        </authorList>
    </citation>
    <scope>NUCLEOTIDE SEQUENCE [LARGE SCALE GENOMIC DNA]</scope>
    <source>
        <strain evidence="1 4">DSM 23325</strain>
    </source>
</reference>
<dbReference type="EMBL" id="PJBV01000035">
    <property type="protein sequence ID" value="PKH37718.1"/>
    <property type="molecule type" value="Genomic_DNA"/>
</dbReference>
<dbReference type="Proteomes" id="UP000199113">
    <property type="component" value="Unassembled WGS sequence"/>
</dbReference>
<evidence type="ECO:0000313" key="2">
    <source>
        <dbReference type="EMBL" id="SFA84121.1"/>
    </source>
</evidence>
<evidence type="ECO:0000313" key="1">
    <source>
        <dbReference type="EMBL" id="PKH37718.1"/>
    </source>
</evidence>
<proteinExistence type="predicted"/>
<dbReference type="AlphaFoldDB" id="A0A1I0W6D8"/>
<dbReference type="Proteomes" id="UP000233565">
    <property type="component" value="Unassembled WGS sequence"/>
</dbReference>
<organism evidence="2 3">
    <name type="scientific">Nocardioides alpinus</name>
    <dbReference type="NCBI Taxonomy" id="748909"/>
    <lineage>
        <taxon>Bacteria</taxon>
        <taxon>Bacillati</taxon>
        <taxon>Actinomycetota</taxon>
        <taxon>Actinomycetes</taxon>
        <taxon>Propionibacteriales</taxon>
        <taxon>Nocardioidaceae</taxon>
        <taxon>Nocardioides</taxon>
    </lineage>
</organism>
<protein>
    <submittedName>
        <fullName evidence="2">Uncharacterized protein</fullName>
    </submittedName>
</protein>
<sequence>MVSTVERHAKQRIVEAAARLPAHGAVTGWAGLCWLDARWFDGTDARLVPLPVTLALGCRHSLRPDDRIRVSQELVPAGDICRVRGVRVTSPLWSVAFEMRKARTDEDALVAFEMAAYNDLVSVAELSDFVDRALWIRQGMQRIRDLLPHLEENSWSPVEPVMRRTWEGGGFGRPRANFPVFDLGGRFVGTPDLLDVEAGVLGLYDGALHLAGEVRHGDVAKEAAYRAVGLDGVTMMAGDLADRGAFLQRLREAYARAERRNVADRLWFPGTPAWWTPTFTVEQRRALSAYDSNRLLRYRRAS</sequence>
<keyword evidence="4" id="KW-1185">Reference proteome</keyword>
<reference evidence="2" key="1">
    <citation type="submission" date="2016-10" db="EMBL/GenBank/DDBJ databases">
        <authorList>
            <person name="de Groot N.N."/>
        </authorList>
    </citation>
    <scope>NUCLEOTIDE SEQUENCE [LARGE SCALE GENOMIC DNA]</scope>
    <source>
        <strain evidence="2">CGMCC 1.10697</strain>
    </source>
</reference>
<gene>
    <name evidence="1" type="ORF">CXG46_20065</name>
    <name evidence="2" type="ORF">SAMN05192575_101740</name>
</gene>
<evidence type="ECO:0000313" key="3">
    <source>
        <dbReference type="Proteomes" id="UP000199113"/>
    </source>
</evidence>
<dbReference type="EMBL" id="FOKC01000001">
    <property type="protein sequence ID" value="SFA84121.1"/>
    <property type="molecule type" value="Genomic_DNA"/>
</dbReference>
<accession>A0A1I0W6D8</accession>
<name>A0A1I0W6D8_9ACTN</name>